<comment type="caution">
    <text evidence="2">The sequence shown here is derived from an EMBL/GenBank/DDBJ whole genome shotgun (WGS) entry which is preliminary data.</text>
</comment>
<dbReference type="AlphaFoldDB" id="A0A7X0RJ51"/>
<feature type="region of interest" description="Disordered" evidence="1">
    <location>
        <begin position="110"/>
        <end position="130"/>
    </location>
</feature>
<proteinExistence type="predicted"/>
<name>A0A7X0RJ51_9ACTN</name>
<dbReference type="SUPFAM" id="SSF52540">
    <property type="entry name" value="P-loop containing nucleoside triphosphate hydrolases"/>
    <property type="match status" value="1"/>
</dbReference>
<evidence type="ECO:0000313" key="2">
    <source>
        <dbReference type="EMBL" id="MBB6629298.1"/>
    </source>
</evidence>
<dbReference type="InterPro" id="IPR027417">
    <property type="entry name" value="P-loop_NTPase"/>
</dbReference>
<protein>
    <recommendedName>
        <fullName evidence="4">Thymidylate kinase</fullName>
    </recommendedName>
</protein>
<gene>
    <name evidence="2" type="ORF">H5V45_18370</name>
</gene>
<feature type="region of interest" description="Disordered" evidence="1">
    <location>
        <begin position="228"/>
        <end position="251"/>
    </location>
</feature>
<reference evidence="2 3" key="1">
    <citation type="submission" date="2020-08" db="EMBL/GenBank/DDBJ databases">
        <authorList>
            <person name="Seo M.-J."/>
        </authorList>
    </citation>
    <scope>NUCLEOTIDE SEQUENCE [LARGE SCALE GENOMIC DNA]</scope>
    <source>
        <strain evidence="2 3">KIGAM211</strain>
    </source>
</reference>
<keyword evidence="3" id="KW-1185">Reference proteome</keyword>
<evidence type="ECO:0008006" key="4">
    <source>
        <dbReference type="Google" id="ProtNLM"/>
    </source>
</evidence>
<evidence type="ECO:0000313" key="3">
    <source>
        <dbReference type="Proteomes" id="UP000523955"/>
    </source>
</evidence>
<dbReference type="Gene3D" id="3.40.50.300">
    <property type="entry name" value="P-loop containing nucleotide triphosphate hydrolases"/>
    <property type="match status" value="1"/>
</dbReference>
<organism evidence="2 3">
    <name type="scientific">Nocardioides luti</name>
    <dbReference type="NCBI Taxonomy" id="2761101"/>
    <lineage>
        <taxon>Bacteria</taxon>
        <taxon>Bacillati</taxon>
        <taxon>Actinomycetota</taxon>
        <taxon>Actinomycetes</taxon>
        <taxon>Propionibacteriales</taxon>
        <taxon>Nocardioidaceae</taxon>
        <taxon>Nocardioides</taxon>
    </lineage>
</organism>
<sequence>MRALALLDDAAPGRVVVTGALPPEGRDLDLAGPPATLRALARALEQDGYERRGSTWAAFEPLELVDLQELDDPDLLARATPLPGRTHLCLPDPADALLLLAGDHAADRRLTPSRRSRATAPAAPRAVWDEARRRADPDGAADLDGLAAALAGAPGPAPLPRRLRGRVTRVRQAGVIALSGVDGSGKSTQATRLRDTLEAAGFDVAVEWNRVSHDRWLDAVARPLKRLVRRGSPTPDPHDAGAPESVGGSAASTPRGARNLWVVVVALANAIAHVRSVRRHTLAGRLVICDRYVLDTAVQLTTDYPPGLGRSIGIGLVRLLSPRPLAAFYLAVGSDAAAARKPWPGTPEQLAGHAQGYDATWAALGVTRVDGAQPLEQVAAEIARATWRSV</sequence>
<dbReference type="RefSeq" id="WP_185254266.1">
    <property type="nucleotide sequence ID" value="NZ_JACKXE010000001.1"/>
</dbReference>
<accession>A0A7X0RJ51</accession>
<dbReference type="EMBL" id="JACKXE010000001">
    <property type="protein sequence ID" value="MBB6629298.1"/>
    <property type="molecule type" value="Genomic_DNA"/>
</dbReference>
<evidence type="ECO:0000256" key="1">
    <source>
        <dbReference type="SAM" id="MobiDB-lite"/>
    </source>
</evidence>
<dbReference type="Proteomes" id="UP000523955">
    <property type="component" value="Unassembled WGS sequence"/>
</dbReference>